<sequence length="204" mass="20995">MEGFYGIEVTAGKQVKAKIPEECALRVTQLAVPANAAGAVSLVVSFEGKLFTIATLDPKKGVYQMSTDLVFTEAQDVSFSAQGAGAIHVTGYVQPFQRAERGDHRGGFRGGRGGDRGGFRGGRGGDRGGFRGGRGGDRGGFRGGRGGDRGGFRGGRGGDRGGFRGGRGGDRGGFRGGRGGDRGGFRGGRGGDRGGFRGGKRGRY</sequence>
<accession>A0A504Y4Z9</accession>
<dbReference type="Gene3D" id="2.60.120.340">
    <property type="entry name" value="Nucleoplasmin core domain"/>
    <property type="match status" value="1"/>
</dbReference>
<dbReference type="Pfam" id="PF17800">
    <property type="entry name" value="NPL"/>
    <property type="match status" value="1"/>
</dbReference>
<feature type="compositionally biased region" description="Basic and acidic residues" evidence="1">
    <location>
        <begin position="98"/>
        <end position="195"/>
    </location>
</feature>
<protein>
    <recommendedName>
        <fullName evidence="2">Nucleoplasmin-like domain-containing protein</fullName>
    </recommendedName>
</protein>
<feature type="domain" description="Nucleoplasmin-like" evidence="2">
    <location>
        <begin position="4"/>
        <end position="93"/>
    </location>
</feature>
<dbReference type="InterPro" id="IPR041232">
    <property type="entry name" value="NPL"/>
</dbReference>
<evidence type="ECO:0000256" key="1">
    <source>
        <dbReference type="SAM" id="MobiDB-lite"/>
    </source>
</evidence>
<evidence type="ECO:0000313" key="4">
    <source>
        <dbReference type="Proteomes" id="UP000318447"/>
    </source>
</evidence>
<gene>
    <name evidence="3" type="ORF">CGC21_10540</name>
</gene>
<dbReference type="EMBL" id="RHLC01000029">
    <property type="protein sequence ID" value="TPP52517.1"/>
    <property type="molecule type" value="Genomic_DNA"/>
</dbReference>
<evidence type="ECO:0000313" key="3">
    <source>
        <dbReference type="EMBL" id="TPP52517.1"/>
    </source>
</evidence>
<dbReference type="Proteomes" id="UP000318447">
    <property type="component" value="Unassembled WGS sequence"/>
</dbReference>
<dbReference type="FunFam" id="2.60.120.340:FF:000009">
    <property type="entry name" value="Nucleolar RNA-binding protein, truncated"/>
    <property type="match status" value="1"/>
</dbReference>
<evidence type="ECO:0000259" key="2">
    <source>
        <dbReference type="Pfam" id="PF17800"/>
    </source>
</evidence>
<name>A0A504Y4Z9_LEIDO</name>
<organism evidence="3 4">
    <name type="scientific">Leishmania donovani</name>
    <dbReference type="NCBI Taxonomy" id="5661"/>
    <lineage>
        <taxon>Eukaryota</taxon>
        <taxon>Discoba</taxon>
        <taxon>Euglenozoa</taxon>
        <taxon>Kinetoplastea</taxon>
        <taxon>Metakinetoplastina</taxon>
        <taxon>Trypanosomatida</taxon>
        <taxon>Trypanosomatidae</taxon>
        <taxon>Leishmaniinae</taxon>
        <taxon>Leishmania</taxon>
    </lineage>
</organism>
<reference evidence="4" key="1">
    <citation type="submission" date="2019-02" db="EMBL/GenBank/DDBJ databases">
        <title>FDA dAtabase for Regulatory Grade micrObial Sequences (FDA-ARGOS): Supporting development and validation of Infectious Disease Dx tests.</title>
        <authorList>
            <person name="Duncan R."/>
            <person name="Fisher C."/>
            <person name="Tallon L."/>
            <person name="Sadzewicz L."/>
            <person name="Sengamalay N."/>
            <person name="Ott S."/>
            <person name="Godinez A."/>
            <person name="Nagaraj S."/>
            <person name="Vavikolanu K."/>
            <person name="Nadendla S."/>
            <person name="Aluvathingal J."/>
            <person name="Sichtig H."/>
        </authorList>
    </citation>
    <scope>NUCLEOTIDE SEQUENCE [LARGE SCALE GENOMIC DNA]</scope>
    <source>
        <strain evidence="4">FDAARGOS_361</strain>
    </source>
</reference>
<proteinExistence type="predicted"/>
<dbReference type="VEuPathDB" id="TriTrypDB:LDHU3_07.1350"/>
<comment type="caution">
    <text evidence="3">The sequence shown here is derived from an EMBL/GenBank/DDBJ whole genome shotgun (WGS) entry which is preliminary data.</text>
</comment>
<feature type="region of interest" description="Disordered" evidence="1">
    <location>
        <begin position="97"/>
        <end position="204"/>
    </location>
</feature>
<dbReference type="VEuPathDB" id="TriTrypDB:LdCL_070016200"/>
<dbReference type="AlphaFoldDB" id="A0A504Y4Z9"/>